<organism evidence="9 10">
    <name type="scientific">Microbacterium keratanolyticum</name>
    <dbReference type="NCBI Taxonomy" id="67574"/>
    <lineage>
        <taxon>Bacteria</taxon>
        <taxon>Bacillati</taxon>
        <taxon>Actinomycetota</taxon>
        <taxon>Actinomycetes</taxon>
        <taxon>Micrococcales</taxon>
        <taxon>Microbacteriaceae</taxon>
        <taxon>Microbacterium</taxon>
    </lineage>
</organism>
<feature type="compositionally biased region" description="Pro residues" evidence="8">
    <location>
        <begin position="118"/>
        <end position="127"/>
    </location>
</feature>
<proteinExistence type="predicted"/>
<dbReference type="RefSeq" id="WP_204939580.1">
    <property type="nucleotide sequence ID" value="NZ_BAAAUM010000001.1"/>
</dbReference>
<evidence type="ECO:0000313" key="10">
    <source>
        <dbReference type="Proteomes" id="UP001142325"/>
    </source>
</evidence>
<dbReference type="Proteomes" id="UP001142325">
    <property type="component" value="Unassembled WGS sequence"/>
</dbReference>
<dbReference type="Gene3D" id="1.20.5.3310">
    <property type="match status" value="1"/>
</dbReference>
<evidence type="ECO:0000256" key="4">
    <source>
        <dbReference type="ARBA" id="ARBA00022927"/>
    </source>
</evidence>
<evidence type="ECO:0000256" key="7">
    <source>
        <dbReference type="ARBA" id="ARBA00023136"/>
    </source>
</evidence>
<evidence type="ECO:0000256" key="1">
    <source>
        <dbReference type="ARBA" id="ARBA00004167"/>
    </source>
</evidence>
<sequence>MNFNGITLEKLVLIAVIAGIIIGPEKLPGYAEKLAQMVRKGGEMLKGARSRMREEIGAEADDLDWRKLDPRQYDPRRIIRDALLDDSPPPRPSGQSAIVEPAKPAVPSVLGREFSRETPPPFDLEAT</sequence>
<reference evidence="9" key="2">
    <citation type="submission" date="2023-01" db="EMBL/GenBank/DDBJ databases">
        <authorList>
            <person name="Sun Q."/>
            <person name="Evtushenko L."/>
        </authorList>
    </citation>
    <scope>NUCLEOTIDE SEQUENCE</scope>
    <source>
        <strain evidence="9">VKM Ac-1958</strain>
    </source>
</reference>
<gene>
    <name evidence="9" type="ORF">GCM10017596_17030</name>
</gene>
<keyword evidence="6" id="KW-0811">Translocation</keyword>
<evidence type="ECO:0000256" key="8">
    <source>
        <dbReference type="SAM" id="MobiDB-lite"/>
    </source>
</evidence>
<keyword evidence="10" id="KW-1185">Reference proteome</keyword>
<evidence type="ECO:0000313" key="9">
    <source>
        <dbReference type="EMBL" id="GLK01988.1"/>
    </source>
</evidence>
<evidence type="ECO:0000256" key="6">
    <source>
        <dbReference type="ARBA" id="ARBA00023010"/>
    </source>
</evidence>
<evidence type="ECO:0000256" key="3">
    <source>
        <dbReference type="ARBA" id="ARBA00022692"/>
    </source>
</evidence>
<dbReference type="InterPro" id="IPR003369">
    <property type="entry name" value="TatA/B/E"/>
</dbReference>
<feature type="region of interest" description="Disordered" evidence="8">
    <location>
        <begin position="80"/>
        <end position="127"/>
    </location>
</feature>
<dbReference type="EMBL" id="BSET01000001">
    <property type="protein sequence ID" value="GLK01988.1"/>
    <property type="molecule type" value="Genomic_DNA"/>
</dbReference>
<accession>A0A9W6M8X4</accession>
<dbReference type="Pfam" id="PF02416">
    <property type="entry name" value="TatA_B_E"/>
    <property type="match status" value="1"/>
</dbReference>
<keyword evidence="5" id="KW-1133">Transmembrane helix</keyword>
<keyword evidence="2" id="KW-0813">Transport</keyword>
<keyword evidence="7" id="KW-0472">Membrane</keyword>
<keyword evidence="3" id="KW-0812">Transmembrane</keyword>
<evidence type="ECO:0000256" key="2">
    <source>
        <dbReference type="ARBA" id="ARBA00022448"/>
    </source>
</evidence>
<evidence type="ECO:0000256" key="5">
    <source>
        <dbReference type="ARBA" id="ARBA00022989"/>
    </source>
</evidence>
<name>A0A9W6M8X4_9MICO</name>
<reference evidence="9" key="1">
    <citation type="journal article" date="2014" name="Int. J. Syst. Evol. Microbiol.">
        <title>Complete genome sequence of Corynebacterium casei LMG S-19264T (=DSM 44701T), isolated from a smear-ripened cheese.</title>
        <authorList>
            <consortium name="US DOE Joint Genome Institute (JGI-PGF)"/>
            <person name="Walter F."/>
            <person name="Albersmeier A."/>
            <person name="Kalinowski J."/>
            <person name="Ruckert C."/>
        </authorList>
    </citation>
    <scope>NUCLEOTIDE SEQUENCE</scope>
    <source>
        <strain evidence="9">VKM Ac-1958</strain>
    </source>
</reference>
<comment type="caution">
    <text evidence="9">The sequence shown here is derived from an EMBL/GenBank/DDBJ whole genome shotgun (WGS) entry which is preliminary data.</text>
</comment>
<comment type="subcellular location">
    <subcellularLocation>
        <location evidence="1">Membrane</location>
        <topology evidence="1">Single-pass membrane protein</topology>
    </subcellularLocation>
</comment>
<dbReference type="AlphaFoldDB" id="A0A9W6M8X4"/>
<protein>
    <submittedName>
        <fullName evidence="9">Translocase</fullName>
    </submittedName>
</protein>
<keyword evidence="4" id="KW-0653">Protein transport</keyword>